<dbReference type="Pfam" id="PF15604">
    <property type="entry name" value="Ntox15"/>
    <property type="match status" value="1"/>
</dbReference>
<feature type="region of interest" description="Disordered" evidence="1">
    <location>
        <begin position="308"/>
        <end position="328"/>
    </location>
</feature>
<reference evidence="3 4" key="1">
    <citation type="submission" date="2013-12" db="EMBL/GenBank/DDBJ databases">
        <title>Complete genome sequence of Rhizobium etli bv. mimosae IE4771.</title>
        <authorList>
            <person name="Bustos P."/>
            <person name="Santamaria R.I."/>
            <person name="Lozano L."/>
            <person name="Ormeno-Orrillo E."/>
            <person name="Rogel M.A."/>
            <person name="Romero D."/>
            <person name="Cevallos M.A."/>
            <person name="Martinez-Romero E."/>
            <person name="Gonzalez V."/>
        </authorList>
    </citation>
    <scope>NUCLEOTIDE SEQUENCE [LARGE SCALE GENOMIC DNA]</scope>
    <source>
        <strain evidence="3 4">IE4771</strain>
        <plasmid evidence="4">Plasmid pRetIE4771d</plasmid>
    </source>
</reference>
<name>A0A060IHA6_RHIET</name>
<feature type="region of interest" description="Disordered" evidence="1">
    <location>
        <begin position="1"/>
        <end position="21"/>
    </location>
</feature>
<dbReference type="RefSeq" id="WP_051649962.1">
    <property type="nucleotide sequence ID" value="NZ_CP006990.1"/>
</dbReference>
<feature type="compositionally biased region" description="Basic and acidic residues" evidence="1">
    <location>
        <begin position="308"/>
        <end position="326"/>
    </location>
</feature>
<accession>A0A060IHA6</accession>
<organism evidence="3 4">
    <name type="scientific">Rhizobium etli bv. mimosae str. IE4771</name>
    <dbReference type="NCBI Taxonomy" id="1432050"/>
    <lineage>
        <taxon>Bacteria</taxon>
        <taxon>Pseudomonadati</taxon>
        <taxon>Pseudomonadota</taxon>
        <taxon>Alphaproteobacteria</taxon>
        <taxon>Hyphomicrobiales</taxon>
        <taxon>Rhizobiaceae</taxon>
        <taxon>Rhizobium/Agrobacterium group</taxon>
        <taxon>Rhizobium</taxon>
    </lineage>
</organism>
<proteinExistence type="predicted"/>
<geneLocation type="plasmid" evidence="3 4">
    <name>pRetIE4771d</name>
</geneLocation>
<evidence type="ECO:0000256" key="1">
    <source>
        <dbReference type="SAM" id="MobiDB-lite"/>
    </source>
</evidence>
<protein>
    <submittedName>
        <fullName evidence="3">PAAR motif-containing protein</fullName>
    </submittedName>
</protein>
<dbReference type="Pfam" id="PF13665">
    <property type="entry name" value="Tox-PAAR-like"/>
    <property type="match status" value="1"/>
</dbReference>
<evidence type="ECO:0000313" key="4">
    <source>
        <dbReference type="Proteomes" id="UP000027180"/>
    </source>
</evidence>
<dbReference type="HOGENOM" id="CLU_592746_0_0_5"/>
<sequence length="507" mass="56567">MSIPSDNYIGEPNYPSPWTTNRPLEGLRDIDEARIVSLSPDVCLTPIGSSVVPIPYPVVDYCGHDENFTPSVLFTDKMAMVLRSCTTHVHGDKPGTKKGVKSGTVEDICEPIGHASQVRAEKSHVIRHLDRFWMNNKNTQGEAIFVRGAKTFPAPVDDDPIAGSLRWSSSEGEVMSDVSPEPLVMGAQYAQAAPVTVPQTVPTPVGPAPVPRPPGQVIRPNVPQWNRPPPTPQVKVGKWIGRLGRFGRMATGIGAFVEGMWPTSTAMPWYDEMPQDDFERELFRKARELEEQGVDVDDVEEWFRSERAENARRRRQQPEQRPREEPVPIPDTVTVTEEEENRRCPWIMICFKPRTNDYDPAEFARQLREQQTGMQSLTPTEFLGNRAAVVAAGSTDPFRNTPAARQAHRDVWTRFRSGPNPYGNQSLAALHRLDIVAGGYGDRFARVGPQRENGIMGNLWAQGRGVQGGDRLRRLEDHARLLQQNHCPRMNARFRVCEVGSTGGAAS</sequence>
<evidence type="ECO:0000259" key="2">
    <source>
        <dbReference type="Pfam" id="PF15604"/>
    </source>
</evidence>
<dbReference type="EMBL" id="CP006990">
    <property type="protein sequence ID" value="AIC30991.1"/>
    <property type="molecule type" value="Genomic_DNA"/>
</dbReference>
<dbReference type="KEGG" id="rei:IE4771_PD00436"/>
<keyword evidence="3" id="KW-0614">Plasmid</keyword>
<evidence type="ECO:0000313" key="3">
    <source>
        <dbReference type="EMBL" id="AIC30991.1"/>
    </source>
</evidence>
<dbReference type="InterPro" id="IPR028949">
    <property type="entry name" value="Ntox15"/>
</dbReference>
<dbReference type="AlphaFoldDB" id="A0A060IHA6"/>
<dbReference type="Proteomes" id="UP000027180">
    <property type="component" value="Plasmid pRetIE4771d"/>
</dbReference>
<gene>
    <name evidence="3" type="ORF">IE4771_PD00436</name>
</gene>
<feature type="domain" description="Novel toxin 15" evidence="2">
    <location>
        <begin position="425"/>
        <end position="497"/>
    </location>
</feature>